<sequence length="73" mass="8097">MLRRHKTLPISAIHFGYSILLYRRYDSSSCARLAASAVTEELLSPLVASSTAFGIPGTSTRMENLWDNDSPPR</sequence>
<proteinExistence type="predicted"/>
<accession>A0A8S9SCF8</accession>
<reference evidence="1" key="1">
    <citation type="submission" date="2019-12" db="EMBL/GenBank/DDBJ databases">
        <title>Genome sequencing and annotation of Brassica cretica.</title>
        <authorList>
            <person name="Studholme D.J."/>
            <person name="Sarris P."/>
        </authorList>
    </citation>
    <scope>NUCLEOTIDE SEQUENCE</scope>
    <source>
        <strain evidence="1">PFS-109/04</strain>
        <tissue evidence="1">Leaf</tissue>
    </source>
</reference>
<evidence type="ECO:0000313" key="2">
    <source>
        <dbReference type="Proteomes" id="UP000712600"/>
    </source>
</evidence>
<protein>
    <submittedName>
        <fullName evidence="1">Uncharacterized protein</fullName>
    </submittedName>
</protein>
<dbReference type="AlphaFoldDB" id="A0A8S9SCF8"/>
<organism evidence="1 2">
    <name type="scientific">Brassica cretica</name>
    <name type="common">Mustard</name>
    <dbReference type="NCBI Taxonomy" id="69181"/>
    <lineage>
        <taxon>Eukaryota</taxon>
        <taxon>Viridiplantae</taxon>
        <taxon>Streptophyta</taxon>
        <taxon>Embryophyta</taxon>
        <taxon>Tracheophyta</taxon>
        <taxon>Spermatophyta</taxon>
        <taxon>Magnoliopsida</taxon>
        <taxon>eudicotyledons</taxon>
        <taxon>Gunneridae</taxon>
        <taxon>Pentapetalae</taxon>
        <taxon>rosids</taxon>
        <taxon>malvids</taxon>
        <taxon>Brassicales</taxon>
        <taxon>Brassicaceae</taxon>
        <taxon>Brassiceae</taxon>
        <taxon>Brassica</taxon>
    </lineage>
</organism>
<name>A0A8S9SCF8_BRACR</name>
<dbReference type="Proteomes" id="UP000712600">
    <property type="component" value="Unassembled WGS sequence"/>
</dbReference>
<evidence type="ECO:0000313" key="1">
    <source>
        <dbReference type="EMBL" id="KAF3599041.1"/>
    </source>
</evidence>
<gene>
    <name evidence="1" type="ORF">F2Q69_00037824</name>
</gene>
<dbReference type="EMBL" id="QGKX02000004">
    <property type="protein sequence ID" value="KAF3599041.1"/>
    <property type="molecule type" value="Genomic_DNA"/>
</dbReference>
<comment type="caution">
    <text evidence="1">The sequence shown here is derived from an EMBL/GenBank/DDBJ whole genome shotgun (WGS) entry which is preliminary data.</text>
</comment>